<evidence type="ECO:0000313" key="2">
    <source>
        <dbReference type="WBParaSite" id="ES5_v2.g1028.t1"/>
    </source>
</evidence>
<sequence>MVVANVLLVPSHDLYLPIHSLVHYRAQVIKQKAIEDIPLPSSQYSFALSDPSICDLDHYTSKVTAKNLGRTEVTLVDSHMKGKLGVKPQSSHIYVVDPDVISFSIDRGNNWYLQKGVDYKINVRLSDAFGNQMHIPDNALFHTTLSNDHFDIIEQSRNGTYFHVIARKSGTSSVKSSLVSIQDEFGVEHPFSTTIAADQELQISDKLEAHPYIVVFPYQPNKPYTYQLRATGGTGSYSWQSNNPRVGIVDENRGKITTGEIGETIIRVEDVYNSQHFALVHVYVLEPAELHFGESHVEAELEKELTLNVLLHGLDPKTQKLMPFTDCRHIPFNVGVDDVTIFRHLRDVPSEIPKYGRGCATVTLKALSIGDTKAKIQFNRFIDAIDISAFPPLVLSTKYQLLLATGSEILVDLQGGPRPWMKDSSKYFTKADPQNKKYVKVFGDIKSYKLHCSKQVGDVDIIVSVGNFKSKTNPLPVISKATITVCCAVPERIALNTRHPAAKPGLPACPSFVHSVFYGYPSLILLTAYGRCANELDAEEQMFDSLTSVKAKYDVDNEKLLTVKPSDELPNEPNKLTAAANPSGKSGTAKISATATIGDQKLLTSLTLNLVGIAVAKPSSILSVFDLCIEGASLDINIKVTDVNKVKIIGSDLVEMNALTPLRIQVLDIDDQPFSSHDVKMMDLDIVSQLDYVRLTPLNLLEHHARGVSVGTSSIVATVKSSTGNVVRSAPHLIQVFSPLRLFPEVVPLIPEAVFQFEILGGPIPAPELYFNMTKSGVVDINSIGLIKSAKTLGEVTVTAVVTNGKSKDIISQDTAIVRVVSLAGIRLVLSSNIVEEGDIISAHIEGLDQDETPFAFGGAEYPF</sequence>
<protein>
    <submittedName>
        <fullName evidence="2">Uncharacterized protein</fullName>
    </submittedName>
</protein>
<accession>A0AC34EZZ4</accession>
<dbReference type="WBParaSite" id="ES5_v2.g1028.t1">
    <property type="protein sequence ID" value="ES5_v2.g1028.t1"/>
    <property type="gene ID" value="ES5_v2.g1028"/>
</dbReference>
<reference evidence="2" key="1">
    <citation type="submission" date="2022-11" db="UniProtKB">
        <authorList>
            <consortium name="WormBaseParasite"/>
        </authorList>
    </citation>
    <scope>IDENTIFICATION</scope>
</reference>
<dbReference type="Proteomes" id="UP000887579">
    <property type="component" value="Unplaced"/>
</dbReference>
<evidence type="ECO:0000313" key="1">
    <source>
        <dbReference type="Proteomes" id="UP000887579"/>
    </source>
</evidence>
<proteinExistence type="predicted"/>
<organism evidence="1 2">
    <name type="scientific">Panagrolaimus sp. ES5</name>
    <dbReference type="NCBI Taxonomy" id="591445"/>
    <lineage>
        <taxon>Eukaryota</taxon>
        <taxon>Metazoa</taxon>
        <taxon>Ecdysozoa</taxon>
        <taxon>Nematoda</taxon>
        <taxon>Chromadorea</taxon>
        <taxon>Rhabditida</taxon>
        <taxon>Tylenchina</taxon>
        <taxon>Panagrolaimomorpha</taxon>
        <taxon>Panagrolaimoidea</taxon>
        <taxon>Panagrolaimidae</taxon>
        <taxon>Panagrolaimus</taxon>
    </lineage>
</organism>
<name>A0AC34EZZ4_9BILA</name>